<proteinExistence type="predicted"/>
<feature type="compositionally biased region" description="Acidic residues" evidence="1">
    <location>
        <begin position="196"/>
        <end position="212"/>
    </location>
</feature>
<sequence>MKRVGVGTVFYTVLGCVLAVKSNTHTAGHHGIPVEEENTVRIHANSLKFDKWPENTAFDNSWASLWELADNVMDHQTDMDQMNPRKELMDNRDQHREMKDHASSQQSTVSLHHLKKREAKKPKNTKKRKKLNKKKTEQEKDESESKHKQSSKSASSESDESETAPESSDATSSGSSISSSSSYEDLSSGDLHNHDDSDDEDDSDDDDDDSGLTEEVSVTSEEDDSDDLESSGEVYSGPDSSPPASSDSTDESSASKAISGGSSEISYTMSSSAEDAFPVSESDEHKSKKKVSYTMSSDASVYSSSEDTSEEESESKSEKDKSKKGKGKNKSESAEKSKEKLKSGGGPKITTKIRKKKNKKITEIDIELDKNKEAKSAKTVMVKGKGMLGIKEMEKSPNEKKEVKVKRIDEHGTMVKGNLERDNVEIDRIKTKEKDKSKLSGAIKVKGGPGKQNGIKVESVVGTKGKGMEKHDEIGHKMESFVAPGVSKISADLPLKTAVKLENLKKPEMEMMKVKKADVDPKKKAELEQELIKDYPVSGTVEITNWQGTFAPIAGEPYVAPLHQQPDSFWDGIYRSTDPDLPTPPGAVSLPDGEADPFAATHPPTTHLSADTHLANHATGINHQQEGMLMKNKDKGKKQEKKKPKLSPKEKKKKKKEKQQEKQGSKRVAGAGELSTVHLQANQPVNALVGKSKAGPHVQGFAKPNIMHAATKSEEHLKTPSEEERESGTTYKPEGAYEYPSFRHPDFNPDTAYDENGIPIHESPGWTPPPTLPGDHRFGKERSRAGAG</sequence>
<dbReference type="AlphaFoldDB" id="A0A1B6ETS5"/>
<feature type="compositionally biased region" description="Basic residues" evidence="1">
    <location>
        <begin position="112"/>
        <end position="133"/>
    </location>
</feature>
<feature type="compositionally biased region" description="Basic and acidic residues" evidence="1">
    <location>
        <begin position="774"/>
        <end position="788"/>
    </location>
</feature>
<evidence type="ECO:0000313" key="3">
    <source>
        <dbReference type="EMBL" id="JAS41385.1"/>
    </source>
</evidence>
<gene>
    <name evidence="3" type="ORF">g.35630</name>
</gene>
<organism evidence="3">
    <name type="scientific">Cuerna arida</name>
    <dbReference type="NCBI Taxonomy" id="1464854"/>
    <lineage>
        <taxon>Eukaryota</taxon>
        <taxon>Metazoa</taxon>
        <taxon>Ecdysozoa</taxon>
        <taxon>Arthropoda</taxon>
        <taxon>Hexapoda</taxon>
        <taxon>Insecta</taxon>
        <taxon>Pterygota</taxon>
        <taxon>Neoptera</taxon>
        <taxon>Paraneoptera</taxon>
        <taxon>Hemiptera</taxon>
        <taxon>Auchenorrhyncha</taxon>
        <taxon>Membracoidea</taxon>
        <taxon>Cicadellidae</taxon>
        <taxon>Cicadellinae</taxon>
        <taxon>Proconiini</taxon>
        <taxon>Cuerna</taxon>
    </lineage>
</organism>
<accession>A0A1B6ETS5</accession>
<feature type="region of interest" description="Disordered" evidence="1">
    <location>
        <begin position="92"/>
        <end position="357"/>
    </location>
</feature>
<keyword evidence="2" id="KW-0732">Signal</keyword>
<dbReference type="EMBL" id="GECZ01028384">
    <property type="protein sequence ID" value="JAS41385.1"/>
    <property type="molecule type" value="Transcribed_RNA"/>
</dbReference>
<name>A0A1B6ETS5_9HEMI</name>
<feature type="compositionally biased region" description="Basic and acidic residues" evidence="1">
    <location>
        <begin position="134"/>
        <end position="147"/>
    </location>
</feature>
<dbReference type="PROSITE" id="PS51257">
    <property type="entry name" value="PROKAR_LIPOPROTEIN"/>
    <property type="match status" value="1"/>
</dbReference>
<feature type="compositionally biased region" description="Low complexity" evidence="1">
    <location>
        <begin position="231"/>
        <end position="266"/>
    </location>
</feature>
<feature type="compositionally biased region" description="Basic and acidic residues" evidence="1">
    <location>
        <begin position="329"/>
        <end position="342"/>
    </location>
</feature>
<feature type="signal peptide" evidence="2">
    <location>
        <begin position="1"/>
        <end position="19"/>
    </location>
</feature>
<feature type="region of interest" description="Disordered" evidence="1">
    <location>
        <begin position="435"/>
        <end position="455"/>
    </location>
</feature>
<feature type="compositionally biased region" description="Low complexity" evidence="1">
    <location>
        <begin position="164"/>
        <end position="190"/>
    </location>
</feature>
<protein>
    <submittedName>
        <fullName evidence="3">Uncharacterized protein</fullName>
    </submittedName>
</protein>
<evidence type="ECO:0000256" key="1">
    <source>
        <dbReference type="SAM" id="MobiDB-lite"/>
    </source>
</evidence>
<feature type="compositionally biased region" description="Acidic residues" evidence="1">
    <location>
        <begin position="220"/>
        <end position="230"/>
    </location>
</feature>
<feature type="non-terminal residue" evidence="3">
    <location>
        <position position="788"/>
    </location>
</feature>
<reference evidence="3" key="1">
    <citation type="submission" date="2015-11" db="EMBL/GenBank/DDBJ databases">
        <title>De novo transcriptome assembly of four potential Pierce s Disease insect vectors from Arizona vineyards.</title>
        <authorList>
            <person name="Tassone E.E."/>
        </authorList>
    </citation>
    <scope>NUCLEOTIDE SEQUENCE</scope>
</reference>
<feature type="compositionally biased region" description="Low complexity" evidence="1">
    <location>
        <begin position="296"/>
        <end position="306"/>
    </location>
</feature>
<feature type="compositionally biased region" description="Basic residues" evidence="1">
    <location>
        <begin position="634"/>
        <end position="657"/>
    </location>
</feature>
<feature type="region of interest" description="Disordered" evidence="1">
    <location>
        <begin position="573"/>
        <end position="788"/>
    </location>
</feature>
<feature type="compositionally biased region" description="Basic and acidic residues" evidence="1">
    <location>
        <begin position="711"/>
        <end position="722"/>
    </location>
</feature>
<evidence type="ECO:0000256" key="2">
    <source>
        <dbReference type="SAM" id="SignalP"/>
    </source>
</evidence>
<feature type="chain" id="PRO_5008582354" evidence="2">
    <location>
        <begin position="20"/>
        <end position="788"/>
    </location>
</feature>
<feature type="compositionally biased region" description="Basic and acidic residues" evidence="1">
    <location>
        <begin position="92"/>
        <end position="102"/>
    </location>
</feature>